<feature type="compositionally biased region" description="Polar residues" evidence="1">
    <location>
        <begin position="148"/>
        <end position="160"/>
    </location>
</feature>
<accession>A0A9Q1AQT8</accession>
<name>A0A9Q1AQT8_9SAUR</name>
<keyword evidence="3" id="KW-1185">Reference proteome</keyword>
<feature type="region of interest" description="Disordered" evidence="1">
    <location>
        <begin position="107"/>
        <end position="130"/>
    </location>
</feature>
<dbReference type="AlphaFoldDB" id="A0A9Q1AQT8"/>
<dbReference type="EMBL" id="JAPFRF010000023">
    <property type="protein sequence ID" value="KAJ7304241.1"/>
    <property type="molecule type" value="Genomic_DNA"/>
</dbReference>
<sequence>MFGWTSLRSAVNTKGLSQAGKEPEEALEGQGGGEEEEEKKKKSTEAEGFPSRRSLNLHPERVCGSRRLCLGEVPLVGGLAGLLLLLLRGTIPCGAARRRDWVLVTSPSSKEVVPPNPAGAPERRQGDRGAFGEASVLPRRLARHRSNIFPSASSARTNPPLTCRRKVEREGHRGGDRREPLDSEKTTDLPGPSSSCPARCAPGKRHPRTVPQNAS</sequence>
<proteinExistence type="predicted"/>
<comment type="caution">
    <text evidence="2">The sequence shown here is derived from an EMBL/GenBank/DDBJ whole genome shotgun (WGS) entry which is preliminary data.</text>
</comment>
<feature type="compositionally biased region" description="Polar residues" evidence="1">
    <location>
        <begin position="1"/>
        <end position="16"/>
    </location>
</feature>
<feature type="region of interest" description="Disordered" evidence="1">
    <location>
        <begin position="144"/>
        <end position="215"/>
    </location>
</feature>
<dbReference type="Proteomes" id="UP001142489">
    <property type="component" value="Unassembled WGS sequence"/>
</dbReference>
<feature type="compositionally biased region" description="Basic and acidic residues" evidence="1">
    <location>
        <begin position="165"/>
        <end position="187"/>
    </location>
</feature>
<organism evidence="2 3">
    <name type="scientific">Phrynocephalus forsythii</name>
    <dbReference type="NCBI Taxonomy" id="171643"/>
    <lineage>
        <taxon>Eukaryota</taxon>
        <taxon>Metazoa</taxon>
        <taxon>Chordata</taxon>
        <taxon>Craniata</taxon>
        <taxon>Vertebrata</taxon>
        <taxon>Euteleostomi</taxon>
        <taxon>Lepidosauria</taxon>
        <taxon>Squamata</taxon>
        <taxon>Bifurcata</taxon>
        <taxon>Unidentata</taxon>
        <taxon>Episquamata</taxon>
        <taxon>Toxicofera</taxon>
        <taxon>Iguania</taxon>
        <taxon>Acrodonta</taxon>
        <taxon>Agamidae</taxon>
        <taxon>Agaminae</taxon>
        <taxon>Phrynocephalus</taxon>
    </lineage>
</organism>
<protein>
    <submittedName>
        <fullName evidence="2">Uncharacterized protein</fullName>
    </submittedName>
</protein>
<reference evidence="2" key="1">
    <citation type="journal article" date="2023" name="DNA Res.">
        <title>Chromosome-level genome assembly of Phrynocephalus forsythii using third-generation DNA sequencing and Hi-C analysis.</title>
        <authorList>
            <person name="Qi Y."/>
            <person name="Zhao W."/>
            <person name="Zhao Y."/>
            <person name="Niu C."/>
            <person name="Cao S."/>
            <person name="Zhang Y."/>
        </authorList>
    </citation>
    <scope>NUCLEOTIDE SEQUENCE</scope>
    <source>
        <tissue evidence="2">Muscle</tissue>
    </source>
</reference>
<evidence type="ECO:0000313" key="3">
    <source>
        <dbReference type="Proteomes" id="UP001142489"/>
    </source>
</evidence>
<feature type="region of interest" description="Disordered" evidence="1">
    <location>
        <begin position="1"/>
        <end position="53"/>
    </location>
</feature>
<evidence type="ECO:0000256" key="1">
    <source>
        <dbReference type="SAM" id="MobiDB-lite"/>
    </source>
</evidence>
<gene>
    <name evidence="2" type="ORF">JRQ81_011779</name>
</gene>
<evidence type="ECO:0000313" key="2">
    <source>
        <dbReference type="EMBL" id="KAJ7304241.1"/>
    </source>
</evidence>